<keyword evidence="3" id="KW-1185">Reference proteome</keyword>
<sequence>MTSAITSDLENYTNVEKWDTETLVVFLKEQDLKLDDEDFAIIRNEKINGQDFLDMTEEKFQSYGLKGGPAMRLAKEVKALKDNTKRAYSSYRTLKDFKAVLAKYGIISGDITRIPQFTPVTFKIDEDNPAFKFCVEDILRRIKNMGPVVDTNEAMRCEYISTILHASVSLLEGLVISPQADIVGEENTGRVNYAIKKIINEMLEEIICITEGKQNQATMVSTGTDWYFILHTTDAIYCTSKTEYRISLTEAVLEDDTELRKSVKRILEVIVGLLKDRLSASDEPATKKRRVQEKISRAGMAKK</sequence>
<organism evidence="2 3">
    <name type="scientific">Ambispora leptoticha</name>
    <dbReference type="NCBI Taxonomy" id="144679"/>
    <lineage>
        <taxon>Eukaryota</taxon>
        <taxon>Fungi</taxon>
        <taxon>Fungi incertae sedis</taxon>
        <taxon>Mucoromycota</taxon>
        <taxon>Glomeromycotina</taxon>
        <taxon>Glomeromycetes</taxon>
        <taxon>Archaeosporales</taxon>
        <taxon>Ambisporaceae</taxon>
        <taxon>Ambispora</taxon>
    </lineage>
</organism>
<comment type="caution">
    <text evidence="2">The sequence shown here is derived from an EMBL/GenBank/DDBJ whole genome shotgun (WGS) entry which is preliminary data.</text>
</comment>
<dbReference type="OrthoDB" id="2428576at2759"/>
<evidence type="ECO:0000313" key="2">
    <source>
        <dbReference type="EMBL" id="CAG8484119.1"/>
    </source>
</evidence>
<dbReference type="Proteomes" id="UP000789508">
    <property type="component" value="Unassembled WGS sequence"/>
</dbReference>
<feature type="compositionally biased region" description="Basic and acidic residues" evidence="1">
    <location>
        <begin position="282"/>
        <end position="296"/>
    </location>
</feature>
<accession>A0A9N8Z9Z4</accession>
<evidence type="ECO:0000256" key="1">
    <source>
        <dbReference type="SAM" id="MobiDB-lite"/>
    </source>
</evidence>
<gene>
    <name evidence="2" type="ORF">ALEPTO_LOCUS2643</name>
</gene>
<feature type="region of interest" description="Disordered" evidence="1">
    <location>
        <begin position="282"/>
        <end position="303"/>
    </location>
</feature>
<dbReference type="EMBL" id="CAJVPS010000408">
    <property type="protein sequence ID" value="CAG8484119.1"/>
    <property type="molecule type" value="Genomic_DNA"/>
</dbReference>
<protein>
    <submittedName>
        <fullName evidence="2">3643_t:CDS:1</fullName>
    </submittedName>
</protein>
<dbReference type="SUPFAM" id="SSF47769">
    <property type="entry name" value="SAM/Pointed domain"/>
    <property type="match status" value="1"/>
</dbReference>
<dbReference type="InterPro" id="IPR013761">
    <property type="entry name" value="SAM/pointed_sf"/>
</dbReference>
<dbReference type="AlphaFoldDB" id="A0A9N8Z9Z4"/>
<dbReference type="Gene3D" id="1.10.150.50">
    <property type="entry name" value="Transcription Factor, Ets-1"/>
    <property type="match status" value="1"/>
</dbReference>
<proteinExistence type="predicted"/>
<evidence type="ECO:0000313" key="3">
    <source>
        <dbReference type="Proteomes" id="UP000789508"/>
    </source>
</evidence>
<reference evidence="2" key="1">
    <citation type="submission" date="2021-06" db="EMBL/GenBank/DDBJ databases">
        <authorList>
            <person name="Kallberg Y."/>
            <person name="Tangrot J."/>
            <person name="Rosling A."/>
        </authorList>
    </citation>
    <scope>NUCLEOTIDE SEQUENCE</scope>
    <source>
        <strain evidence="2">FL130A</strain>
    </source>
</reference>
<name>A0A9N8Z9Z4_9GLOM</name>